<evidence type="ECO:0000256" key="1">
    <source>
        <dbReference type="ARBA" id="ARBA00004173"/>
    </source>
</evidence>
<proteinExistence type="predicted"/>
<dbReference type="GO" id="GO:0005739">
    <property type="term" value="C:mitochondrion"/>
    <property type="evidence" value="ECO:0007669"/>
    <property type="project" value="UniProtKB-SubCell"/>
</dbReference>
<comment type="caution">
    <text evidence="3">The sequence shown here is derived from an EMBL/GenBank/DDBJ whole genome shotgun (WGS) entry which is preliminary data.</text>
</comment>
<dbReference type="Proteomes" id="UP000054053">
    <property type="component" value="Unassembled WGS sequence"/>
</dbReference>
<keyword evidence="2" id="KW-0496">Mitochondrion</keyword>
<evidence type="ECO:0000256" key="2">
    <source>
        <dbReference type="ARBA" id="ARBA00023128"/>
    </source>
</evidence>
<name>A0A1B5L8T9_USTVR</name>
<comment type="subcellular location">
    <subcellularLocation>
        <location evidence="1">Mitochondrion</location>
    </subcellularLocation>
</comment>
<dbReference type="EMBL" id="BBTG02000001">
    <property type="protein sequence ID" value="GAO20173.1"/>
    <property type="molecule type" value="Genomic_DNA"/>
</dbReference>
<gene>
    <name evidence="3" type="ORF">UVI_02001900</name>
</gene>
<accession>A0A1B5L8T9</accession>
<protein>
    <submittedName>
        <fullName evidence="3">Uncharacterized protein</fullName>
    </submittedName>
</protein>
<reference evidence="4" key="1">
    <citation type="journal article" date="2016" name="Genome Announc.">
        <title>Genome sequence of Ustilaginoidea virens IPU010, a rice pathogenic fungus causing false smut.</title>
        <authorList>
            <person name="Kumagai T."/>
            <person name="Ishii T."/>
            <person name="Terai G."/>
            <person name="Umemura M."/>
            <person name="Machida M."/>
            <person name="Asai K."/>
        </authorList>
    </citation>
    <scope>NUCLEOTIDE SEQUENCE [LARGE SCALE GENOMIC DNA]</scope>
    <source>
        <strain evidence="4">IPU010</strain>
    </source>
</reference>
<dbReference type="SUPFAM" id="SSF56672">
    <property type="entry name" value="DNA/RNA polymerases"/>
    <property type="match status" value="1"/>
</dbReference>
<sequence>MLYIVLGLTRDIILGDRYIICRRTSYLRFRDSSSLAAVDIYTAFYKIYIAKGDKHLTIFRTRFSLFKWLVTPFRDLLGDFTTAYLDNILVYTDLDKYNFIIKEVYYFSYIIIVGKEIRLDPKKIKAI</sequence>
<organism evidence="3 4">
    <name type="scientific">Ustilaginoidea virens</name>
    <name type="common">Rice false smut fungus</name>
    <name type="synonym">Villosiclava virens</name>
    <dbReference type="NCBI Taxonomy" id="1159556"/>
    <lineage>
        <taxon>Eukaryota</taxon>
        <taxon>Fungi</taxon>
        <taxon>Dikarya</taxon>
        <taxon>Ascomycota</taxon>
        <taxon>Pezizomycotina</taxon>
        <taxon>Sordariomycetes</taxon>
        <taxon>Hypocreomycetidae</taxon>
        <taxon>Hypocreales</taxon>
        <taxon>Clavicipitaceae</taxon>
        <taxon>Ustilaginoidea</taxon>
    </lineage>
</organism>
<dbReference type="InterPro" id="IPR043502">
    <property type="entry name" value="DNA/RNA_pol_sf"/>
</dbReference>
<evidence type="ECO:0000313" key="3">
    <source>
        <dbReference type="EMBL" id="GAO20173.1"/>
    </source>
</evidence>
<evidence type="ECO:0000313" key="4">
    <source>
        <dbReference type="Proteomes" id="UP000054053"/>
    </source>
</evidence>
<dbReference type="AlphaFoldDB" id="A0A1B5L8T9"/>